<gene>
    <name evidence="7" type="ORF">PAPYR_116</name>
</gene>
<keyword evidence="3 6" id="KW-0812">Transmembrane</keyword>
<evidence type="ECO:0000256" key="5">
    <source>
        <dbReference type="ARBA" id="ARBA00023136"/>
    </source>
</evidence>
<dbReference type="InterPro" id="IPR004254">
    <property type="entry name" value="AdipoR/HlyIII-related"/>
</dbReference>
<protein>
    <submittedName>
        <fullName evidence="7">Hemolysin-iii channel protein</fullName>
    </submittedName>
</protein>
<feature type="transmembrane region" description="Helical" evidence="6">
    <location>
        <begin position="105"/>
        <end position="122"/>
    </location>
</feature>
<name>A0ABQ8UYP5_9EUKA</name>
<keyword evidence="4 6" id="KW-1133">Transmembrane helix</keyword>
<comment type="subcellular location">
    <subcellularLocation>
        <location evidence="1">Membrane</location>
        <topology evidence="1">Multi-pass membrane protein</topology>
    </subcellularLocation>
</comment>
<dbReference type="Pfam" id="PF03006">
    <property type="entry name" value="HlyIII"/>
    <property type="match status" value="1"/>
</dbReference>
<reference evidence="7" key="1">
    <citation type="journal article" date="2022" name="bioRxiv">
        <title>Genomics of Preaxostyla Flagellates Illuminates Evolutionary Transitions and the Path Towards Mitochondrial Loss.</title>
        <authorList>
            <person name="Novak L.V.F."/>
            <person name="Treitli S.C."/>
            <person name="Pyrih J."/>
            <person name="Halakuc P."/>
            <person name="Pipaliya S.V."/>
            <person name="Vacek V."/>
            <person name="Brzon O."/>
            <person name="Soukal P."/>
            <person name="Eme L."/>
            <person name="Dacks J.B."/>
            <person name="Karnkowska A."/>
            <person name="Elias M."/>
            <person name="Hampl V."/>
        </authorList>
    </citation>
    <scope>NUCLEOTIDE SEQUENCE</scope>
    <source>
        <strain evidence="7">RCP-MX</strain>
    </source>
</reference>
<evidence type="ECO:0000256" key="6">
    <source>
        <dbReference type="SAM" id="Phobius"/>
    </source>
</evidence>
<dbReference type="EMBL" id="JAPMOS010000001">
    <property type="protein sequence ID" value="KAJ4462902.1"/>
    <property type="molecule type" value="Genomic_DNA"/>
</dbReference>
<evidence type="ECO:0000256" key="4">
    <source>
        <dbReference type="ARBA" id="ARBA00022989"/>
    </source>
</evidence>
<feature type="transmembrane region" description="Helical" evidence="6">
    <location>
        <begin position="222"/>
        <end position="246"/>
    </location>
</feature>
<feature type="transmembrane region" description="Helical" evidence="6">
    <location>
        <begin position="252"/>
        <end position="271"/>
    </location>
</feature>
<feature type="transmembrane region" description="Helical" evidence="6">
    <location>
        <begin position="291"/>
        <end position="313"/>
    </location>
</feature>
<evidence type="ECO:0000313" key="8">
    <source>
        <dbReference type="Proteomes" id="UP001141327"/>
    </source>
</evidence>
<evidence type="ECO:0000313" key="7">
    <source>
        <dbReference type="EMBL" id="KAJ4462902.1"/>
    </source>
</evidence>
<evidence type="ECO:0000256" key="2">
    <source>
        <dbReference type="ARBA" id="ARBA00007018"/>
    </source>
</evidence>
<feature type="transmembrane region" description="Helical" evidence="6">
    <location>
        <begin position="191"/>
        <end position="210"/>
    </location>
</feature>
<proteinExistence type="inferred from homology"/>
<comment type="caution">
    <text evidence="7">The sequence shown here is derived from an EMBL/GenBank/DDBJ whole genome shotgun (WGS) entry which is preliminary data.</text>
</comment>
<comment type="similarity">
    <text evidence="2">Belongs to the ADIPOR family.</text>
</comment>
<dbReference type="PANTHER" id="PTHR20855">
    <property type="entry name" value="ADIPOR/PROGESTIN RECEPTOR-RELATED"/>
    <property type="match status" value="1"/>
</dbReference>
<keyword evidence="8" id="KW-1185">Reference proteome</keyword>
<evidence type="ECO:0000256" key="1">
    <source>
        <dbReference type="ARBA" id="ARBA00004141"/>
    </source>
</evidence>
<evidence type="ECO:0000256" key="3">
    <source>
        <dbReference type="ARBA" id="ARBA00022692"/>
    </source>
</evidence>
<organism evidence="7 8">
    <name type="scientific">Paratrimastix pyriformis</name>
    <dbReference type="NCBI Taxonomy" id="342808"/>
    <lineage>
        <taxon>Eukaryota</taxon>
        <taxon>Metamonada</taxon>
        <taxon>Preaxostyla</taxon>
        <taxon>Paratrimastigidae</taxon>
        <taxon>Paratrimastix</taxon>
    </lineage>
</organism>
<accession>A0ABQ8UYP5</accession>
<keyword evidence="5 6" id="KW-0472">Membrane</keyword>
<feature type="transmembrane region" description="Helical" evidence="6">
    <location>
        <begin position="128"/>
        <end position="148"/>
    </location>
</feature>
<feature type="transmembrane region" description="Helical" evidence="6">
    <location>
        <begin position="160"/>
        <end position="179"/>
    </location>
</feature>
<dbReference type="PANTHER" id="PTHR20855:SF52">
    <property type="entry name" value="ADIPONECTIN RECEPTOR PROTEIN"/>
    <property type="match status" value="1"/>
</dbReference>
<dbReference type="Proteomes" id="UP001141327">
    <property type="component" value="Unassembled WGS sequence"/>
</dbReference>
<sequence>MSSADVWLNKRGRRRQKVNVMVDPRFLPLMKRPEFFTDVPESKDNGLLNGEKRQPGEYYYHADRISPFMRNPFIISRYRINYTTWESIQSLFWVHNETSNQWSHLLSAVYFLWLALWSSSSFPGGDAFFFTVFCLGAVTSFSLSVLFHTFGTTPAGVDRWMPIDVAGITILTTGGYLLLDHVLFAEFLALRYIYLSISLLLGFVQIGFTTHQRVRHMPFLKATVIASCVISQMVLPVTHFSFLYGLSQTVFLVWPFFFEFLTLSIGVFAYVSKAPESIFPGRFDIFGASHLFFHIAATVAAYMHFAICARIRAVLMQ</sequence>